<evidence type="ECO:0000259" key="1">
    <source>
        <dbReference type="Pfam" id="PF13228"/>
    </source>
</evidence>
<gene>
    <name evidence="2" type="ORF">AB2L27_15450</name>
</gene>
<dbReference type="RefSeq" id="WP_370442375.1">
    <property type="nucleotide sequence ID" value="NZ_JBGFTU010000018.1"/>
</dbReference>
<feature type="domain" description="DUF4037" evidence="1">
    <location>
        <begin position="128"/>
        <end position="225"/>
    </location>
</feature>
<protein>
    <submittedName>
        <fullName evidence="2">DUF4037 domain-containing protein</fullName>
    </submittedName>
</protein>
<accession>A0ABV4H3J1</accession>
<evidence type="ECO:0000313" key="2">
    <source>
        <dbReference type="EMBL" id="MEZ0166154.1"/>
    </source>
</evidence>
<dbReference type="EMBL" id="JBGFTU010000018">
    <property type="protein sequence ID" value="MEZ0166154.1"/>
    <property type="molecule type" value="Genomic_DNA"/>
</dbReference>
<organism evidence="2 3">
    <name type="scientific">Kineococcus halophytocola</name>
    <dbReference type="NCBI Taxonomy" id="3234027"/>
    <lineage>
        <taxon>Bacteria</taxon>
        <taxon>Bacillati</taxon>
        <taxon>Actinomycetota</taxon>
        <taxon>Actinomycetes</taxon>
        <taxon>Kineosporiales</taxon>
        <taxon>Kineosporiaceae</taxon>
        <taxon>Kineococcus</taxon>
    </lineage>
</organism>
<dbReference type="Pfam" id="PF13228">
    <property type="entry name" value="DUF4037"/>
    <property type="match status" value="1"/>
</dbReference>
<comment type="caution">
    <text evidence="2">The sequence shown here is derived from an EMBL/GenBank/DDBJ whole genome shotgun (WGS) entry which is preliminary data.</text>
</comment>
<proteinExistence type="predicted"/>
<reference evidence="2 3" key="1">
    <citation type="submission" date="2024-07" db="EMBL/GenBank/DDBJ databases">
        <authorList>
            <person name="Thanompreechachai J."/>
            <person name="Duangmal K."/>
        </authorList>
    </citation>
    <scope>NUCLEOTIDE SEQUENCE [LARGE SCALE GENOMIC DNA]</scope>
    <source>
        <strain evidence="2 3">LSe6-4</strain>
    </source>
</reference>
<keyword evidence="3" id="KW-1185">Reference proteome</keyword>
<dbReference type="InterPro" id="IPR025117">
    <property type="entry name" value="DUF4037"/>
</dbReference>
<dbReference type="Proteomes" id="UP001565927">
    <property type="component" value="Unassembled WGS sequence"/>
</dbReference>
<evidence type="ECO:0000313" key="3">
    <source>
        <dbReference type="Proteomes" id="UP001565927"/>
    </source>
</evidence>
<name>A0ABV4H3J1_9ACTN</name>
<sequence>MPEPRGAELARGFHDDVVAPLLRREFPGAPLVAGRFGAGSDVLGLDDDVSRDHDWGLRLHVLVPDGLAGPVGAVLQEHLPATQAGRPVRFATTWDPHERHRVEVATIDGFVRSRLGIGAQEDPTTADWLSFTGQAVLELLAGPVFADDEGRWEALRRKLSWYPDDVWRHLVASAWQQLEQELPFVGRTGARGDDLGSRLLAARLAGTAVQLGLLLDRTWAPYAKWAGTVFAARPSGRVAPHLARALAATHWREREAGLCAALEGLLARQGEVGLPAPGPATAPFHGRPFAGVVPTLPGAVAPAGDGRGPVGVGALGQWVDAVDVLVRPALRRDLARAVVGS</sequence>